<keyword evidence="2 4" id="KW-0560">Oxidoreductase</keyword>
<dbReference type="InterPro" id="IPR006139">
    <property type="entry name" value="D-isomer_2_OHA_DH_cat_dom"/>
</dbReference>
<dbReference type="SUPFAM" id="SSF52283">
    <property type="entry name" value="Formate/glycerate dehydrogenase catalytic domain-like"/>
    <property type="match status" value="1"/>
</dbReference>
<evidence type="ECO:0000313" key="9">
    <source>
        <dbReference type="Proteomes" id="UP000317078"/>
    </source>
</evidence>
<evidence type="ECO:0000256" key="1">
    <source>
        <dbReference type="ARBA" id="ARBA00022857"/>
    </source>
</evidence>
<dbReference type="GO" id="GO:0016618">
    <property type="term" value="F:hydroxypyruvate reductase [NAD(P)H] activity"/>
    <property type="evidence" value="ECO:0007669"/>
    <property type="project" value="TreeGrafter"/>
</dbReference>
<organism evidence="8 9">
    <name type="scientific">Muricoccus nepalensis</name>
    <dbReference type="NCBI Taxonomy" id="1854500"/>
    <lineage>
        <taxon>Bacteria</taxon>
        <taxon>Pseudomonadati</taxon>
        <taxon>Pseudomonadota</taxon>
        <taxon>Alphaproteobacteria</taxon>
        <taxon>Acetobacterales</taxon>
        <taxon>Roseomonadaceae</taxon>
        <taxon>Muricoccus</taxon>
    </lineage>
</organism>
<sequence length="470" mass="49737">MRGGAARASPPARRHRPLPPRQLLARGAGRRLRGALHEPDDEHPLQRAHARPHPPFPPQRGRWQGRARRRLRGGDARGRLRLPLLRRRRGPAAVGRDPRGRLGALERPRLPLPARDAAGGGAGPAHRRHRRAGEQPLRRPQPGRRGPDARHHGGTCPRARRGGGRAVSRETVALLAAVPKDLRDALGRDYTLVERGDPAAAGARIAVTSGMAGADAAAMAALPSLRLIASMGVGLDRIDLAAARQQGVAVSHTPDEMTEDVADFAIGLVYAAARRIAEADRFVRAGRWSRERMAPGMSLHGKALGVVSLGRIGAAIARRAAGIGLDVAWTGPRPKPEAPWPWLPDATALAARSDVLVLACPGGEETRHLVDAAVLAALGPRGLLVNIARGSVVDEAALLAALEGGGIAGAGLDVFATEPALDARFLALENAVLAPHYASITEETRGAIVARLLRDIAAFRAGEPFFDATR</sequence>
<dbReference type="InterPro" id="IPR006140">
    <property type="entry name" value="D-isomer_DH_NAD-bd"/>
</dbReference>
<dbReference type="InterPro" id="IPR036291">
    <property type="entry name" value="NAD(P)-bd_dom_sf"/>
</dbReference>
<keyword evidence="3" id="KW-0520">NAD</keyword>
<evidence type="ECO:0000259" key="7">
    <source>
        <dbReference type="Pfam" id="PF02826"/>
    </source>
</evidence>
<evidence type="ECO:0000259" key="6">
    <source>
        <dbReference type="Pfam" id="PF00389"/>
    </source>
</evidence>
<dbReference type="FunFam" id="3.40.50.720:FF:000213">
    <property type="entry name" value="Putative 2-hydroxyacid dehydrogenase"/>
    <property type="match status" value="1"/>
</dbReference>
<feature type="region of interest" description="Disordered" evidence="5">
    <location>
        <begin position="1"/>
        <end position="165"/>
    </location>
</feature>
<dbReference type="Proteomes" id="UP000317078">
    <property type="component" value="Unassembled WGS sequence"/>
</dbReference>
<keyword evidence="1" id="KW-0521">NADP</keyword>
<evidence type="ECO:0000256" key="4">
    <source>
        <dbReference type="RuleBase" id="RU003719"/>
    </source>
</evidence>
<dbReference type="SUPFAM" id="SSF51735">
    <property type="entry name" value="NAD(P)-binding Rossmann-fold domains"/>
    <property type="match status" value="1"/>
</dbReference>
<comment type="caution">
    <text evidence="8">The sequence shown here is derived from an EMBL/GenBank/DDBJ whole genome shotgun (WGS) entry which is preliminary data.</text>
</comment>
<feature type="compositionally biased region" description="Low complexity" evidence="5">
    <location>
        <begin position="1"/>
        <end position="11"/>
    </location>
</feature>
<dbReference type="AlphaFoldDB" id="A0A502F8U6"/>
<proteinExistence type="inferred from homology"/>
<evidence type="ECO:0000256" key="2">
    <source>
        <dbReference type="ARBA" id="ARBA00023002"/>
    </source>
</evidence>
<keyword evidence="9" id="KW-1185">Reference proteome</keyword>
<dbReference type="GO" id="GO:0051287">
    <property type="term" value="F:NAD binding"/>
    <property type="evidence" value="ECO:0007669"/>
    <property type="project" value="InterPro"/>
</dbReference>
<dbReference type="Pfam" id="PF00389">
    <property type="entry name" value="2-Hacid_dh"/>
    <property type="match status" value="1"/>
</dbReference>
<feature type="compositionally biased region" description="Basic and acidic residues" evidence="5">
    <location>
        <begin position="96"/>
        <end position="109"/>
    </location>
</feature>
<dbReference type="Pfam" id="PF02826">
    <property type="entry name" value="2-Hacid_dh_C"/>
    <property type="match status" value="1"/>
</dbReference>
<protein>
    <recommendedName>
        <fullName evidence="10">2-hydroxyacid dehydrogenase</fullName>
    </recommendedName>
</protein>
<dbReference type="Gene3D" id="3.40.50.720">
    <property type="entry name" value="NAD(P)-binding Rossmann-like Domain"/>
    <property type="match status" value="2"/>
</dbReference>
<feature type="domain" description="D-isomer specific 2-hydroxyacid dehydrogenase catalytic" evidence="6">
    <location>
        <begin position="199"/>
        <end position="464"/>
    </location>
</feature>
<reference evidence="8 9" key="1">
    <citation type="journal article" date="2019" name="Environ. Microbiol.">
        <title>Species interactions and distinct microbial communities in high Arctic permafrost affected cryosols are associated with the CH4 and CO2 gas fluxes.</title>
        <authorList>
            <person name="Altshuler I."/>
            <person name="Hamel J."/>
            <person name="Turney S."/>
            <person name="Magnuson E."/>
            <person name="Levesque R."/>
            <person name="Greer C."/>
            <person name="Whyte L.G."/>
        </authorList>
    </citation>
    <scope>NUCLEOTIDE SEQUENCE [LARGE SCALE GENOMIC DNA]</scope>
    <source>
        <strain evidence="8 9">S9.3B</strain>
    </source>
</reference>
<evidence type="ECO:0000256" key="5">
    <source>
        <dbReference type="SAM" id="MobiDB-lite"/>
    </source>
</evidence>
<dbReference type="PANTHER" id="PTHR10996">
    <property type="entry name" value="2-HYDROXYACID DEHYDROGENASE-RELATED"/>
    <property type="match status" value="1"/>
</dbReference>
<name>A0A502F8U6_9PROT</name>
<feature type="compositionally biased region" description="Basic and acidic residues" evidence="5">
    <location>
        <begin position="35"/>
        <end position="45"/>
    </location>
</feature>
<dbReference type="GO" id="GO:0005829">
    <property type="term" value="C:cytosol"/>
    <property type="evidence" value="ECO:0007669"/>
    <property type="project" value="TreeGrafter"/>
</dbReference>
<dbReference type="InterPro" id="IPR050223">
    <property type="entry name" value="D-isomer_2-hydroxyacid_DH"/>
</dbReference>
<comment type="similarity">
    <text evidence="4">Belongs to the D-isomer specific 2-hydroxyacid dehydrogenase family.</text>
</comment>
<accession>A0A502F8U6</accession>
<evidence type="ECO:0000313" key="8">
    <source>
        <dbReference type="EMBL" id="TPG45777.1"/>
    </source>
</evidence>
<dbReference type="EMBL" id="RCZP01000044">
    <property type="protein sequence ID" value="TPG45777.1"/>
    <property type="molecule type" value="Genomic_DNA"/>
</dbReference>
<dbReference type="PANTHER" id="PTHR10996:SF178">
    <property type="entry name" value="2-HYDROXYACID DEHYDROGENASE YGL185C-RELATED"/>
    <property type="match status" value="1"/>
</dbReference>
<feature type="domain" description="D-isomer specific 2-hydroxyacid dehydrogenase NAD-binding" evidence="7">
    <location>
        <begin position="266"/>
        <end position="438"/>
    </location>
</feature>
<evidence type="ECO:0000256" key="3">
    <source>
        <dbReference type="ARBA" id="ARBA00023027"/>
    </source>
</evidence>
<dbReference type="GO" id="GO:0030267">
    <property type="term" value="F:glyoxylate reductase (NADPH) activity"/>
    <property type="evidence" value="ECO:0007669"/>
    <property type="project" value="TreeGrafter"/>
</dbReference>
<evidence type="ECO:0008006" key="10">
    <source>
        <dbReference type="Google" id="ProtNLM"/>
    </source>
</evidence>
<gene>
    <name evidence="8" type="ORF">EAH89_25805</name>
</gene>